<dbReference type="Pfam" id="PF02481">
    <property type="entry name" value="DNA_processg_A"/>
    <property type="match status" value="1"/>
</dbReference>
<accession>A0A1G1WJJ5</accession>
<evidence type="ECO:0000313" key="5">
    <source>
        <dbReference type="Proteomes" id="UP000177900"/>
    </source>
</evidence>
<dbReference type="InterPro" id="IPR036388">
    <property type="entry name" value="WH-like_DNA-bd_sf"/>
</dbReference>
<dbReference type="AlphaFoldDB" id="A0A1G1WJJ5"/>
<name>A0A1G1WJJ5_9BACT</name>
<sequence>MSKDLPYFISLAAVPGIGPSRFKILLKHFKTAESFWTAPEKTLEKILTPNLFQQFLGFKKSFDIDEYIKRISDLGVKVITIEDRQYPKLLKEIADPPPVLYVKGEIPRNERSIGVVGTRKMTSYGREVTEILVRDLVAAGFTIISGLARGVDSHSHRVTVGNRGKTIAVLGGGLDVIYPPENAALAEEIANGNGAVISEFPLGMAPVPGNFPARNRIISGLSLGILVTEAGEDSGSLITAGLAGEQGREVFAVPGPIYSTLAKGPAELIKQGAKLVMNVGDILDELNLDSKYKASDVNEIKGETEEEQKILDLITEAPVHVDEITRQTKLPASKVGSLISLMEIKGKIKPLGLGVYTLNR</sequence>
<protein>
    <submittedName>
        <fullName evidence="4">DNA protecting protein DprA</fullName>
    </submittedName>
</protein>
<dbReference type="Gene3D" id="3.40.50.450">
    <property type="match status" value="1"/>
</dbReference>
<dbReference type="EMBL" id="MHCV01000021">
    <property type="protein sequence ID" value="OGY27580.1"/>
    <property type="molecule type" value="Genomic_DNA"/>
</dbReference>
<dbReference type="GO" id="GO:0009294">
    <property type="term" value="P:DNA-mediated transformation"/>
    <property type="evidence" value="ECO:0007669"/>
    <property type="project" value="InterPro"/>
</dbReference>
<dbReference type="SUPFAM" id="SSF102405">
    <property type="entry name" value="MCP/YpsA-like"/>
    <property type="match status" value="1"/>
</dbReference>
<dbReference type="PANTHER" id="PTHR43022:SF1">
    <property type="entry name" value="PROTEIN SMF"/>
    <property type="match status" value="1"/>
</dbReference>
<dbReference type="Gene3D" id="1.10.10.10">
    <property type="entry name" value="Winged helix-like DNA-binding domain superfamily/Winged helix DNA-binding domain"/>
    <property type="match status" value="1"/>
</dbReference>
<dbReference type="SUPFAM" id="SSF47781">
    <property type="entry name" value="RuvA domain 2-like"/>
    <property type="match status" value="1"/>
</dbReference>
<gene>
    <name evidence="4" type="ORF">A2864_00565</name>
</gene>
<dbReference type="InterPro" id="IPR057666">
    <property type="entry name" value="DrpA_SLOG"/>
</dbReference>
<dbReference type="InterPro" id="IPR041614">
    <property type="entry name" value="DprA_WH"/>
</dbReference>
<dbReference type="Proteomes" id="UP000177900">
    <property type="component" value="Unassembled WGS sequence"/>
</dbReference>
<dbReference type="Pfam" id="PF17782">
    <property type="entry name" value="WHD_DprA"/>
    <property type="match status" value="1"/>
</dbReference>
<evidence type="ECO:0000259" key="3">
    <source>
        <dbReference type="Pfam" id="PF17782"/>
    </source>
</evidence>
<dbReference type="NCBIfam" id="TIGR00732">
    <property type="entry name" value="dprA"/>
    <property type="match status" value="1"/>
</dbReference>
<comment type="caution">
    <text evidence="4">The sequence shown here is derived from an EMBL/GenBank/DDBJ whole genome shotgun (WGS) entry which is preliminary data.</text>
</comment>
<dbReference type="InterPro" id="IPR003488">
    <property type="entry name" value="DprA"/>
</dbReference>
<evidence type="ECO:0000313" key="4">
    <source>
        <dbReference type="EMBL" id="OGY27580.1"/>
    </source>
</evidence>
<reference evidence="4 5" key="1">
    <citation type="journal article" date="2016" name="Nat. Commun.">
        <title>Thousands of microbial genomes shed light on interconnected biogeochemical processes in an aquifer system.</title>
        <authorList>
            <person name="Anantharaman K."/>
            <person name="Brown C.T."/>
            <person name="Hug L.A."/>
            <person name="Sharon I."/>
            <person name="Castelle C.J."/>
            <person name="Probst A.J."/>
            <person name="Thomas B.C."/>
            <person name="Singh A."/>
            <person name="Wilkins M.J."/>
            <person name="Karaoz U."/>
            <person name="Brodie E.L."/>
            <person name="Williams K.H."/>
            <person name="Hubbard S.S."/>
            <person name="Banfield J.F."/>
        </authorList>
    </citation>
    <scope>NUCLEOTIDE SEQUENCE [LARGE SCALE GENOMIC DNA]</scope>
</reference>
<feature type="domain" description="DprA winged helix" evidence="3">
    <location>
        <begin position="303"/>
        <end position="351"/>
    </location>
</feature>
<dbReference type="InterPro" id="IPR010994">
    <property type="entry name" value="RuvA_2-like"/>
</dbReference>
<dbReference type="PANTHER" id="PTHR43022">
    <property type="entry name" value="PROTEIN SMF"/>
    <property type="match status" value="1"/>
</dbReference>
<comment type="similarity">
    <text evidence="1">Belongs to the DprA/Smf family.</text>
</comment>
<evidence type="ECO:0000259" key="2">
    <source>
        <dbReference type="Pfam" id="PF02481"/>
    </source>
</evidence>
<proteinExistence type="inferred from homology"/>
<organism evidence="4 5">
    <name type="scientific">Candidatus Woykebacteria bacterium RIFCSPHIGHO2_01_FULL_39_12</name>
    <dbReference type="NCBI Taxonomy" id="1802599"/>
    <lineage>
        <taxon>Bacteria</taxon>
        <taxon>Candidatus Woykeibacteriota</taxon>
    </lineage>
</organism>
<evidence type="ECO:0000256" key="1">
    <source>
        <dbReference type="ARBA" id="ARBA00006525"/>
    </source>
</evidence>
<feature type="domain" description="Smf/DprA SLOG" evidence="2">
    <location>
        <begin position="77"/>
        <end position="286"/>
    </location>
</feature>